<gene>
    <name evidence="2" type="ORF">STAS_05652</name>
</gene>
<protein>
    <submittedName>
        <fullName evidence="2">3-isopropylmalate dehydratase large subunit</fullName>
    </submittedName>
</protein>
<evidence type="ECO:0000313" key="2">
    <source>
        <dbReference type="EMBL" id="GER29758.1"/>
    </source>
</evidence>
<proteinExistence type="predicted"/>
<organism evidence="2 3">
    <name type="scientific">Striga asiatica</name>
    <name type="common">Asiatic witchweed</name>
    <name type="synonym">Buchnera asiatica</name>
    <dbReference type="NCBI Taxonomy" id="4170"/>
    <lineage>
        <taxon>Eukaryota</taxon>
        <taxon>Viridiplantae</taxon>
        <taxon>Streptophyta</taxon>
        <taxon>Embryophyta</taxon>
        <taxon>Tracheophyta</taxon>
        <taxon>Spermatophyta</taxon>
        <taxon>Magnoliopsida</taxon>
        <taxon>eudicotyledons</taxon>
        <taxon>Gunneridae</taxon>
        <taxon>Pentapetalae</taxon>
        <taxon>asterids</taxon>
        <taxon>lamiids</taxon>
        <taxon>Lamiales</taxon>
        <taxon>Orobanchaceae</taxon>
        <taxon>Buchnereae</taxon>
        <taxon>Striga</taxon>
    </lineage>
</organism>
<reference evidence="3" key="1">
    <citation type="journal article" date="2019" name="Curr. Biol.">
        <title>Genome Sequence of Striga asiatica Provides Insight into the Evolution of Plant Parasitism.</title>
        <authorList>
            <person name="Yoshida S."/>
            <person name="Kim S."/>
            <person name="Wafula E.K."/>
            <person name="Tanskanen J."/>
            <person name="Kim Y.M."/>
            <person name="Honaas L."/>
            <person name="Yang Z."/>
            <person name="Spallek T."/>
            <person name="Conn C.E."/>
            <person name="Ichihashi Y."/>
            <person name="Cheong K."/>
            <person name="Cui S."/>
            <person name="Der J.P."/>
            <person name="Gundlach H."/>
            <person name="Jiao Y."/>
            <person name="Hori C."/>
            <person name="Ishida J.K."/>
            <person name="Kasahara H."/>
            <person name="Kiba T."/>
            <person name="Kim M.S."/>
            <person name="Koo N."/>
            <person name="Laohavisit A."/>
            <person name="Lee Y.H."/>
            <person name="Lumba S."/>
            <person name="McCourt P."/>
            <person name="Mortimer J.C."/>
            <person name="Mutuku J.M."/>
            <person name="Nomura T."/>
            <person name="Sasaki-Sekimoto Y."/>
            <person name="Seto Y."/>
            <person name="Wang Y."/>
            <person name="Wakatake T."/>
            <person name="Sakakibara H."/>
            <person name="Demura T."/>
            <person name="Yamaguchi S."/>
            <person name="Yoneyama K."/>
            <person name="Manabe R.I."/>
            <person name="Nelson D.C."/>
            <person name="Schulman A.H."/>
            <person name="Timko M.P."/>
            <person name="dePamphilis C.W."/>
            <person name="Choi D."/>
            <person name="Shirasu K."/>
        </authorList>
    </citation>
    <scope>NUCLEOTIDE SEQUENCE [LARGE SCALE GENOMIC DNA]</scope>
    <source>
        <strain evidence="3">cv. UVA1</strain>
    </source>
</reference>
<keyword evidence="3" id="KW-1185">Reference proteome</keyword>
<dbReference type="EMBL" id="BKCP01004224">
    <property type="protein sequence ID" value="GER29758.1"/>
    <property type="molecule type" value="Genomic_DNA"/>
</dbReference>
<dbReference type="Proteomes" id="UP000325081">
    <property type="component" value="Unassembled WGS sequence"/>
</dbReference>
<sequence length="114" mass="12221">MDSLSTANSVMDLRSESSKYLTRIDRAPTLYPPTRSLAIASFSIRRVVMNAATGGGRSGKDSVAIVSTAQDSGGGRGRHVPEAQGGEIGRESRGGKGGCCHRRIRWRFFGFGFL</sequence>
<dbReference type="AlphaFoldDB" id="A0A5A7PB78"/>
<evidence type="ECO:0000256" key="1">
    <source>
        <dbReference type="SAM" id="MobiDB-lite"/>
    </source>
</evidence>
<name>A0A5A7PB78_STRAF</name>
<evidence type="ECO:0000313" key="3">
    <source>
        <dbReference type="Proteomes" id="UP000325081"/>
    </source>
</evidence>
<feature type="region of interest" description="Disordered" evidence="1">
    <location>
        <begin position="68"/>
        <end position="97"/>
    </location>
</feature>
<comment type="caution">
    <text evidence="2">The sequence shown here is derived from an EMBL/GenBank/DDBJ whole genome shotgun (WGS) entry which is preliminary data.</text>
</comment>
<accession>A0A5A7PB78</accession>